<feature type="transmembrane region" description="Helical" evidence="1">
    <location>
        <begin position="239"/>
        <end position="263"/>
    </location>
</feature>
<dbReference type="Pfam" id="PF09586">
    <property type="entry name" value="YfhO"/>
    <property type="match status" value="1"/>
</dbReference>
<evidence type="ECO:0000313" key="2">
    <source>
        <dbReference type="EMBL" id="OAH52584.1"/>
    </source>
</evidence>
<accession>A0A177KHG9</accession>
<feature type="transmembrane region" description="Helical" evidence="1">
    <location>
        <begin position="190"/>
        <end position="219"/>
    </location>
</feature>
<keyword evidence="1" id="KW-0812">Transmembrane</keyword>
<feature type="transmembrane region" description="Helical" evidence="1">
    <location>
        <begin position="283"/>
        <end position="306"/>
    </location>
</feature>
<evidence type="ECO:0008006" key="4">
    <source>
        <dbReference type="Google" id="ProtNLM"/>
    </source>
</evidence>
<dbReference type="OrthoDB" id="9815466at2"/>
<evidence type="ECO:0000256" key="1">
    <source>
        <dbReference type="SAM" id="Phobius"/>
    </source>
</evidence>
<feature type="transmembrane region" description="Helical" evidence="1">
    <location>
        <begin position="107"/>
        <end position="132"/>
    </location>
</feature>
<dbReference type="InterPro" id="IPR018580">
    <property type="entry name" value="Uncharacterised_YfhO"/>
</dbReference>
<comment type="caution">
    <text evidence="2">The sequence shown here is derived from an EMBL/GenBank/DDBJ whole genome shotgun (WGS) entry which is preliminary data.</text>
</comment>
<dbReference type="AlphaFoldDB" id="A0A177KHG9"/>
<feature type="transmembrane region" description="Helical" evidence="1">
    <location>
        <begin position="370"/>
        <end position="387"/>
    </location>
</feature>
<proteinExistence type="predicted"/>
<feature type="transmembrane region" description="Helical" evidence="1">
    <location>
        <begin position="425"/>
        <end position="444"/>
    </location>
</feature>
<gene>
    <name evidence="2" type="ORF">AWH48_14395</name>
</gene>
<protein>
    <recommendedName>
        <fullName evidence="4">Multidrug transporter</fullName>
    </recommendedName>
</protein>
<evidence type="ECO:0000313" key="3">
    <source>
        <dbReference type="Proteomes" id="UP000077271"/>
    </source>
</evidence>
<feature type="transmembrane region" description="Helical" evidence="1">
    <location>
        <begin position="138"/>
        <end position="158"/>
    </location>
</feature>
<feature type="transmembrane region" description="Helical" evidence="1">
    <location>
        <begin position="165"/>
        <end position="184"/>
    </location>
</feature>
<feature type="transmembrane region" description="Helical" evidence="1">
    <location>
        <begin position="346"/>
        <end position="363"/>
    </location>
</feature>
<feature type="transmembrane region" description="Helical" evidence="1">
    <location>
        <begin position="313"/>
        <end position="334"/>
    </location>
</feature>
<dbReference type="PANTHER" id="PTHR38454">
    <property type="entry name" value="INTEGRAL MEMBRANE PROTEIN-RELATED"/>
    <property type="match status" value="1"/>
</dbReference>
<organism evidence="2 3">
    <name type="scientific">Domibacillus aminovorans</name>
    <dbReference type="NCBI Taxonomy" id="29332"/>
    <lineage>
        <taxon>Bacteria</taxon>
        <taxon>Bacillati</taxon>
        <taxon>Bacillota</taxon>
        <taxon>Bacilli</taxon>
        <taxon>Bacillales</taxon>
        <taxon>Bacillaceae</taxon>
        <taxon>Domibacillus</taxon>
    </lineage>
</organism>
<dbReference type="RefSeq" id="WP_063975677.1">
    <property type="nucleotide sequence ID" value="NZ_LQWZ01000038.1"/>
</dbReference>
<sequence>MRKKLIILILISSILLSAAAHFFFLQEWFNGRFMIGPNDGLSQIVPFKTFIYENYKQGNFFYSWQFGLGGGFYSQLAYYFSTSIVFLVTAGVVFFMESVHIISPPDLLFWMNATIIVSILRLSFILMAATIVYRYMNINTIAAFTGAAVYGLSVMYFRHVIFWEFFADAMLWVPLLVLGIEKIIREEKPGWFILTVSLMLISNFYFAYINLIFLLIFVLFRWMIPLTEGELHKWKQLKLFFVSGLISFCISAISFIPAVYGYFNNHRPPYQKEVPLFDFSDNILFSSRYIILPAIFILLVLTVSIYRHHVFKLFAYLSFLFIVLHFSPLAGSVFNGFSAPQYRWEYLLSFTAGGLVAAGLHHLKEVNVRWVLASMTGAVVLYISSAYSKQNTLKPSVQVSVLLMTLSITIVLILLFIWKKKNGALLMLQVWVLLSSILAVNVYGKYMMSEKGPLHTVSSEFLNSTEYNSLEQRQLLEEIKKEEGHRLFRIDWMNGVRNNTPIVQNFNGTSLYSSIFNQELLYFYWHHLKIDMGRESVSRYATLGNRANLHSLLQANYWLREKNKNVNAPYGFEKFVESEHYVVYKNTMPLPFIRTTKNVFSERDLQIASPLEREHAMLEGVILGKENQQVKGYTKEKNLINDVLIESIGAIYKNNILTVTEKTGGIDLIPEQQVVGDGDVYISLYIENINGKGFSLQVNDYRTSRKHGDSIYKTGVNDLMIRVPQSEKVSIRLPEGSYIVKELKFYKEDYLELRNATEKAAHNLKFEWKQNKLSIDFDNDSREKYMILPIPYEKGWELQINGEKQPIEKANYAFTSFALKEGKNNIHLIYYPPYFKLSLFMTLAGLLTAMLFEFFVKRRKNALHLKKE</sequence>
<dbReference type="Proteomes" id="UP000077271">
    <property type="component" value="Unassembled WGS sequence"/>
</dbReference>
<name>A0A177KHG9_9BACI</name>
<reference evidence="2 3" key="1">
    <citation type="submission" date="2016-01" db="EMBL/GenBank/DDBJ databases">
        <title>Investigation of taxonomic status of Bacillus aminovorans.</title>
        <authorList>
            <person name="Verma A."/>
            <person name="Pal Y."/>
            <person name="Krishnamurthi S."/>
        </authorList>
    </citation>
    <scope>NUCLEOTIDE SEQUENCE [LARGE SCALE GENOMIC DNA]</scope>
    <source>
        <strain evidence="2 3">DSM 4337</strain>
    </source>
</reference>
<feature type="transmembrane region" description="Helical" evidence="1">
    <location>
        <begin position="399"/>
        <end position="418"/>
    </location>
</feature>
<dbReference type="PANTHER" id="PTHR38454:SF1">
    <property type="entry name" value="INTEGRAL MEMBRANE PROTEIN"/>
    <property type="match status" value="1"/>
</dbReference>
<feature type="transmembrane region" description="Helical" evidence="1">
    <location>
        <begin position="834"/>
        <end position="856"/>
    </location>
</feature>
<dbReference type="EMBL" id="LQWZ01000038">
    <property type="protein sequence ID" value="OAH52584.1"/>
    <property type="molecule type" value="Genomic_DNA"/>
</dbReference>
<keyword evidence="1" id="KW-0472">Membrane</keyword>
<keyword evidence="1" id="KW-1133">Transmembrane helix</keyword>
<feature type="transmembrane region" description="Helical" evidence="1">
    <location>
        <begin position="76"/>
        <end position="95"/>
    </location>
</feature>